<dbReference type="InterPro" id="IPR036259">
    <property type="entry name" value="MFS_trans_sf"/>
</dbReference>
<dbReference type="AlphaFoldDB" id="A0A399PUY5"/>
<dbReference type="EMBL" id="QWEA01000921">
    <property type="protein sequence ID" value="RIJ10346.1"/>
    <property type="molecule type" value="Genomic_DNA"/>
</dbReference>
<feature type="transmembrane region" description="Helical" evidence="1">
    <location>
        <begin position="45"/>
        <end position="61"/>
    </location>
</feature>
<feature type="transmembrane region" description="Helical" evidence="1">
    <location>
        <begin position="12"/>
        <end position="33"/>
    </location>
</feature>
<sequence length="84" mass="8546">MLHLQRELGLGPLAIAWVSLPGGIALAVAPPHLHRLTVRFGRTPVLVSAAIAGAAFAGGLAVARDPVTIAVLWILSALALAAIL</sequence>
<keyword evidence="1" id="KW-0472">Membrane</keyword>
<evidence type="ECO:0000313" key="3">
    <source>
        <dbReference type="Proteomes" id="UP000266634"/>
    </source>
</evidence>
<feature type="non-terminal residue" evidence="2">
    <location>
        <position position="84"/>
    </location>
</feature>
<protein>
    <submittedName>
        <fullName evidence="2">MFS transporter</fullName>
    </submittedName>
</protein>
<keyword evidence="1" id="KW-1133">Transmembrane helix</keyword>
<keyword evidence="1" id="KW-0812">Transmembrane</keyword>
<gene>
    <name evidence="2" type="ORF">DZF93_15700</name>
</gene>
<proteinExistence type="predicted"/>
<comment type="caution">
    <text evidence="2">The sequence shown here is derived from an EMBL/GenBank/DDBJ whole genome shotgun (WGS) entry which is preliminary data.</text>
</comment>
<dbReference type="SUPFAM" id="SSF103473">
    <property type="entry name" value="MFS general substrate transporter"/>
    <property type="match status" value="1"/>
</dbReference>
<evidence type="ECO:0000256" key="1">
    <source>
        <dbReference type="SAM" id="Phobius"/>
    </source>
</evidence>
<reference evidence="2 3" key="1">
    <citation type="submission" date="2018-08" db="EMBL/GenBank/DDBJ databases">
        <title>Genome Sequence of Clavibacter michiganensis Subspecies type strains, and the Atypical Peach-Colored Strains Isolated from Tomato.</title>
        <authorList>
            <person name="Osdaghi E."/>
            <person name="Portier P."/>
            <person name="Briand M."/>
            <person name="Jacques M.-A."/>
        </authorList>
    </citation>
    <scope>NUCLEOTIDE SEQUENCE [LARGE SCALE GENOMIC DNA]</scope>
    <source>
        <strain evidence="2 3">CFBP 6488</strain>
    </source>
</reference>
<dbReference type="Gene3D" id="1.20.1250.20">
    <property type="entry name" value="MFS general substrate transporter like domains"/>
    <property type="match status" value="1"/>
</dbReference>
<organism evidence="2 3">
    <name type="scientific">Clavibacter michiganensis subsp. insidiosus</name>
    <dbReference type="NCBI Taxonomy" id="33014"/>
    <lineage>
        <taxon>Bacteria</taxon>
        <taxon>Bacillati</taxon>
        <taxon>Actinomycetota</taxon>
        <taxon>Actinomycetes</taxon>
        <taxon>Micrococcales</taxon>
        <taxon>Microbacteriaceae</taxon>
        <taxon>Clavibacter</taxon>
    </lineage>
</organism>
<name>A0A399PUY5_9MICO</name>
<evidence type="ECO:0000313" key="2">
    <source>
        <dbReference type="EMBL" id="RIJ10346.1"/>
    </source>
</evidence>
<dbReference type="Proteomes" id="UP000266634">
    <property type="component" value="Unassembled WGS sequence"/>
</dbReference>
<accession>A0A399PUY5</accession>
<feature type="transmembrane region" description="Helical" evidence="1">
    <location>
        <begin position="67"/>
        <end position="83"/>
    </location>
</feature>